<dbReference type="PROSITE" id="PS00717">
    <property type="entry name" value="SIGMA54_1"/>
    <property type="match status" value="1"/>
</dbReference>
<dbReference type="Gene3D" id="1.10.10.1330">
    <property type="entry name" value="RNA polymerase sigma-54 factor, core-binding domain"/>
    <property type="match status" value="1"/>
</dbReference>
<dbReference type="InterPro" id="IPR000394">
    <property type="entry name" value="RNA_pol_sigma_54"/>
</dbReference>
<feature type="compositionally biased region" description="Basic and acidic residues" evidence="10">
    <location>
        <begin position="49"/>
        <end position="63"/>
    </location>
</feature>
<dbReference type="InterPro" id="IPR038709">
    <property type="entry name" value="RpoN_core-bd_sf"/>
</dbReference>
<protein>
    <recommendedName>
        <fullName evidence="9">RNA polymerase sigma-54 factor</fullName>
    </recommendedName>
</protein>
<evidence type="ECO:0000259" key="11">
    <source>
        <dbReference type="Pfam" id="PF04552"/>
    </source>
</evidence>
<evidence type="ECO:0000313" key="13">
    <source>
        <dbReference type="EMBL" id="MER2248650.1"/>
    </source>
</evidence>
<keyword evidence="7 9" id="KW-0238">DNA-binding</keyword>
<dbReference type="PROSITE" id="PS50044">
    <property type="entry name" value="SIGMA54_3"/>
    <property type="match status" value="1"/>
</dbReference>
<evidence type="ECO:0000256" key="7">
    <source>
        <dbReference type="ARBA" id="ARBA00023125"/>
    </source>
</evidence>
<keyword evidence="8 9" id="KW-0804">Transcription</keyword>
<evidence type="ECO:0000313" key="14">
    <source>
        <dbReference type="Proteomes" id="UP001480955"/>
    </source>
</evidence>
<dbReference type="InterPro" id="IPR007634">
    <property type="entry name" value="RNA_pol_sigma_54_DNA-bd"/>
</dbReference>
<evidence type="ECO:0000256" key="10">
    <source>
        <dbReference type="SAM" id="MobiDB-lite"/>
    </source>
</evidence>
<evidence type="ECO:0000256" key="6">
    <source>
        <dbReference type="ARBA" id="ARBA00023082"/>
    </source>
</evidence>
<dbReference type="RefSeq" id="WP_238257193.1">
    <property type="nucleotide sequence ID" value="NZ_BPRD01000407.1"/>
</dbReference>
<evidence type="ECO:0000256" key="3">
    <source>
        <dbReference type="ARBA" id="ARBA00022679"/>
    </source>
</evidence>
<accession>A0ABV1QGY3</accession>
<gene>
    <name evidence="13" type="primary">rpoN</name>
    <name evidence="13" type="ORF">ABS772_01870</name>
</gene>
<feature type="compositionally biased region" description="Acidic residues" evidence="10">
    <location>
        <begin position="67"/>
        <end position="78"/>
    </location>
</feature>
<dbReference type="Proteomes" id="UP001480955">
    <property type="component" value="Unassembled WGS sequence"/>
</dbReference>
<evidence type="ECO:0000256" key="9">
    <source>
        <dbReference type="PIRNR" id="PIRNR000774"/>
    </source>
</evidence>
<dbReference type="EMBL" id="JBELQE010000016">
    <property type="protein sequence ID" value="MER2248650.1"/>
    <property type="molecule type" value="Genomic_DNA"/>
</dbReference>
<dbReference type="Pfam" id="PF00309">
    <property type="entry name" value="Sigma54_AID"/>
    <property type="match status" value="1"/>
</dbReference>
<keyword evidence="5 9" id="KW-0805">Transcription regulation</keyword>
<evidence type="ECO:0000259" key="12">
    <source>
        <dbReference type="Pfam" id="PF04963"/>
    </source>
</evidence>
<keyword evidence="3 9" id="KW-0808">Transferase</keyword>
<keyword evidence="4 9" id="KW-0548">Nucleotidyltransferase</keyword>
<dbReference type="Pfam" id="PF04552">
    <property type="entry name" value="Sigma54_DBD"/>
    <property type="match status" value="1"/>
</dbReference>
<feature type="region of interest" description="Disordered" evidence="10">
    <location>
        <begin position="49"/>
        <end position="94"/>
    </location>
</feature>
<dbReference type="PIRSF" id="PIRSF000774">
    <property type="entry name" value="RpoN"/>
    <property type="match status" value="1"/>
</dbReference>
<reference evidence="13 14" key="1">
    <citation type="submission" date="2024-06" db="EMBL/GenBank/DDBJ databases">
        <authorList>
            <person name="Campbell A.G."/>
        </authorList>
    </citation>
    <scope>NUCLEOTIDE SEQUENCE [LARGE SCALE GENOMIC DNA]</scope>
    <source>
        <strain evidence="13 14">EM12</strain>
    </source>
</reference>
<name>A0ABV1QGY3_9HYPH</name>
<organism evidence="13 14">
    <name type="scientific">Methylorubrum podarium</name>
    <dbReference type="NCBI Taxonomy" id="200476"/>
    <lineage>
        <taxon>Bacteria</taxon>
        <taxon>Pseudomonadati</taxon>
        <taxon>Pseudomonadota</taxon>
        <taxon>Alphaproteobacteria</taxon>
        <taxon>Hyphomicrobiales</taxon>
        <taxon>Methylobacteriaceae</taxon>
        <taxon>Methylorubrum</taxon>
    </lineage>
</organism>
<feature type="domain" description="RNA polymerase sigma factor 54 core-binding" evidence="12">
    <location>
        <begin position="143"/>
        <end position="330"/>
    </location>
</feature>
<evidence type="ECO:0000256" key="5">
    <source>
        <dbReference type="ARBA" id="ARBA00023015"/>
    </source>
</evidence>
<proteinExistence type="inferred from homology"/>
<dbReference type="InterPro" id="IPR007046">
    <property type="entry name" value="RNA_pol_sigma_54_core-bd"/>
</dbReference>
<evidence type="ECO:0000256" key="8">
    <source>
        <dbReference type="ARBA" id="ARBA00023163"/>
    </source>
</evidence>
<keyword evidence="14" id="KW-1185">Reference proteome</keyword>
<dbReference type="Pfam" id="PF04963">
    <property type="entry name" value="Sigma54_CBD"/>
    <property type="match status" value="1"/>
</dbReference>
<dbReference type="NCBIfam" id="NF009118">
    <property type="entry name" value="PRK12469.1"/>
    <property type="match status" value="1"/>
</dbReference>
<sequence>MSLLQRLEMRQGQALVMTPQLLQAIKLLQLSQLDLTAYVDAELERNPLLERAEGEGAPEREAPEASGDGEYEGGDGPEPEAWLASDMTPSRSEIEGDLDTRLDNVFADENPAPRDTGAGDMLSLTPAPYGNAGGSFDGELPDFEATLTAETSLREHLAAQLDLATQNPSDRLIGSFLIDAVDDAGYLREEIDGVAERLGAALDDVARVLKLVQTFDPPGVAARDLAECLAIQLREQDRFDPAMQALVSRLDLVAKRDFPALRRLCGVDDEDLVEMLAEIRRLDPKPGRAFGSQAVEVLIPDVFVRPAPDGSWLVELNSEALPRVLVNQSYYARVSKGAVAEGDKAFLSECLQTANWLTRSLEQRARTILKVATEIVRQQDAFFLHGVAHLRPLNLKTVAEAIGMHESTVSRVTSNKSIGTSRGTLEMKYFFTAAIPGAAGAAAHSSEAVRHRIKQLVDAEASDVLSDDALVQRLRDEGVDIARRTVAKYRESLRIPSSIDRRRARMATAAR</sequence>
<dbReference type="PANTHER" id="PTHR32248:SF4">
    <property type="entry name" value="RNA POLYMERASE SIGMA-54 FACTOR"/>
    <property type="match status" value="1"/>
</dbReference>
<keyword evidence="6 9" id="KW-0731">Sigma factor</keyword>
<comment type="function">
    <text evidence="9">Sigma factors are initiation factors that promote the attachment of RNA polymerase to specific initiation sites and are then released.</text>
</comment>
<dbReference type="PANTHER" id="PTHR32248">
    <property type="entry name" value="RNA POLYMERASE SIGMA-54 FACTOR"/>
    <property type="match status" value="1"/>
</dbReference>
<evidence type="ECO:0000256" key="4">
    <source>
        <dbReference type="ARBA" id="ARBA00022695"/>
    </source>
</evidence>
<dbReference type="PRINTS" id="PR00045">
    <property type="entry name" value="SIGMA54FCT"/>
</dbReference>
<evidence type="ECO:0000256" key="1">
    <source>
        <dbReference type="ARBA" id="ARBA00008798"/>
    </source>
</evidence>
<dbReference type="Gene3D" id="1.10.10.60">
    <property type="entry name" value="Homeodomain-like"/>
    <property type="match status" value="1"/>
</dbReference>
<dbReference type="NCBIfam" id="TIGR02395">
    <property type="entry name" value="rpoN_sigma"/>
    <property type="match status" value="1"/>
</dbReference>
<comment type="caution">
    <text evidence="13">The sequence shown here is derived from an EMBL/GenBank/DDBJ whole genome shotgun (WGS) entry which is preliminary data.</text>
</comment>
<dbReference type="PROSITE" id="PS00718">
    <property type="entry name" value="SIGMA54_2"/>
    <property type="match status" value="1"/>
</dbReference>
<feature type="domain" description="RNA polymerase sigma factor 54 DNA-binding" evidence="11">
    <location>
        <begin position="345"/>
        <end position="503"/>
    </location>
</feature>
<evidence type="ECO:0000256" key="2">
    <source>
        <dbReference type="ARBA" id="ARBA00022478"/>
    </source>
</evidence>
<keyword evidence="2 9" id="KW-0240">DNA-directed RNA polymerase</keyword>
<dbReference type="NCBIfam" id="NF004596">
    <property type="entry name" value="PRK05932.1-3"/>
    <property type="match status" value="1"/>
</dbReference>
<comment type="similarity">
    <text evidence="1 9">Belongs to the sigma-54 factor family.</text>
</comment>